<organism evidence="1 2">
    <name type="scientific">Chryseobacterium wanjuense</name>
    <dbReference type="NCBI Taxonomy" id="356305"/>
    <lineage>
        <taxon>Bacteria</taxon>
        <taxon>Pseudomonadati</taxon>
        <taxon>Bacteroidota</taxon>
        <taxon>Flavobacteriia</taxon>
        <taxon>Flavobacteriales</taxon>
        <taxon>Weeksellaceae</taxon>
        <taxon>Chryseobacterium group</taxon>
        <taxon>Chryseobacterium</taxon>
    </lineage>
</organism>
<dbReference type="AlphaFoldDB" id="A0A1I0NVS4"/>
<dbReference type="Gene3D" id="3.40.30.10">
    <property type="entry name" value="Glutaredoxin"/>
    <property type="match status" value="1"/>
</dbReference>
<name>A0A1I0NVS4_9FLAO</name>
<gene>
    <name evidence="1" type="ORF">SAMN05421841_0828</name>
</gene>
<evidence type="ECO:0000313" key="2">
    <source>
        <dbReference type="Proteomes" id="UP000199469"/>
    </source>
</evidence>
<sequence>MKLYYFADPMCSWCYGFSPVVKKLKENYPNIDLQIISGGFAPGSKQKVTKEYKDFLEYHWRNVNLRSGQYFDHSMKFVNENFHYDTEPSSRALVVVQMFLPEKDFEFLSLMQKSFYVEGKDITNDEVLADLAEEIGVEKSVFLESFHSEEIKLKTAQGFQFSKQLRVQGFPTLLTLENGAVKVLTHGFQPYESLKNIVEESLKTMLIPESNSGQFCSDISCGC</sequence>
<dbReference type="Proteomes" id="UP000199469">
    <property type="component" value="Unassembled WGS sequence"/>
</dbReference>
<dbReference type="SUPFAM" id="SSF52833">
    <property type="entry name" value="Thioredoxin-like"/>
    <property type="match status" value="1"/>
</dbReference>
<dbReference type="Pfam" id="PF13743">
    <property type="entry name" value="Thioredoxin_5"/>
    <property type="match status" value="1"/>
</dbReference>
<dbReference type="InterPro" id="IPR036249">
    <property type="entry name" value="Thioredoxin-like_sf"/>
</dbReference>
<dbReference type="RefSeq" id="WP_089790766.1">
    <property type="nucleotide sequence ID" value="NZ_FOIU01000001.1"/>
</dbReference>
<evidence type="ECO:0000313" key="1">
    <source>
        <dbReference type="EMBL" id="SEW05711.1"/>
    </source>
</evidence>
<accession>A0A1I0NVS4</accession>
<dbReference type="PANTHER" id="PTHR13887">
    <property type="entry name" value="GLUTATHIONE S-TRANSFERASE KAPPA"/>
    <property type="match status" value="1"/>
</dbReference>
<dbReference type="CDD" id="cd03025">
    <property type="entry name" value="DsbA_FrnE_like"/>
    <property type="match status" value="1"/>
</dbReference>
<dbReference type="Gene3D" id="1.10.472.60">
    <property type="entry name" value="putative protein disulfide isomerase domain"/>
    <property type="match status" value="1"/>
</dbReference>
<dbReference type="PANTHER" id="PTHR13887:SF54">
    <property type="entry name" value="DSBA FAMILY PROTEIN"/>
    <property type="match status" value="1"/>
</dbReference>
<evidence type="ECO:0008006" key="3">
    <source>
        <dbReference type="Google" id="ProtNLM"/>
    </source>
</evidence>
<keyword evidence="2" id="KW-1185">Reference proteome</keyword>
<dbReference type="STRING" id="356305.SAMN05421841_0828"/>
<dbReference type="OrthoDB" id="9813770at2"/>
<proteinExistence type="predicted"/>
<dbReference type="EMBL" id="FOIU01000001">
    <property type="protein sequence ID" value="SEW05711.1"/>
    <property type="molecule type" value="Genomic_DNA"/>
</dbReference>
<protein>
    <recommendedName>
        <fullName evidence="3">DSBA-like thioredoxin domain-containing protein</fullName>
    </recommendedName>
</protein>
<reference evidence="2" key="1">
    <citation type="submission" date="2016-10" db="EMBL/GenBank/DDBJ databases">
        <authorList>
            <person name="Varghese N."/>
            <person name="Submissions S."/>
        </authorList>
    </citation>
    <scope>NUCLEOTIDE SEQUENCE [LARGE SCALE GENOMIC DNA]</scope>
    <source>
        <strain evidence="2">DSM 17724</strain>
    </source>
</reference>